<dbReference type="Proteomes" id="UP000799444">
    <property type="component" value="Unassembled WGS sequence"/>
</dbReference>
<dbReference type="EMBL" id="ML996177">
    <property type="protein sequence ID" value="KAF2732458.1"/>
    <property type="molecule type" value="Genomic_DNA"/>
</dbReference>
<feature type="transmembrane region" description="Helical" evidence="1">
    <location>
        <begin position="341"/>
        <end position="361"/>
    </location>
</feature>
<gene>
    <name evidence="2" type="ORF">EJ04DRAFT_554087</name>
</gene>
<sequence length="475" mass="52394">MAYDHISFKLRSKLREPPACIDAYVQPFQTRGSVFLVTANGTTAASATANVLRPVGSDGEWVCGAGTTLDSNSCQFSDTLKRIRSGEYPWEPSSGDAVSYCLSERVPERCKVQSNAYIAIIVLIITLIKATVMFYLAWRVSETPLLTIGDAIASHTRRPDDSTKWMCLASKEDIADCYGRWLREPKLYEPSRPRLLFVASKLRWFVCIILYVLILGIAMLFLALGIARIATTSVGFQSIWDLGIGKVNPVTVLSLHTPKTGTSGLVANSVVANFAQPILSLMYFLYNGIITTFCTAMEWESYAQHRKGLRVSGKAQGDQRSTYFLQLPYRFSLPLMTLSGLLHWLGSQSLFLVIIDTWAYSTRAGEWTLSESDTSSRMSCGYSPMAIIFLLVTGYTMLGLLVGSSFRKLRTGMPVVASCSAAIAAACHLPDGEHDGDASVAKLQWGETQDKLHGVRHVAFSHLPVEAPEERAFYI</sequence>
<keyword evidence="1" id="KW-0472">Membrane</keyword>
<dbReference type="PANTHER" id="PTHR35395:SF1">
    <property type="entry name" value="DUF6536 DOMAIN-CONTAINING PROTEIN"/>
    <property type="match status" value="1"/>
</dbReference>
<keyword evidence="3" id="KW-1185">Reference proteome</keyword>
<dbReference type="PANTHER" id="PTHR35395">
    <property type="entry name" value="DUF6536 DOMAIN-CONTAINING PROTEIN"/>
    <property type="match status" value="1"/>
</dbReference>
<proteinExistence type="predicted"/>
<evidence type="ECO:0000256" key="1">
    <source>
        <dbReference type="SAM" id="Phobius"/>
    </source>
</evidence>
<keyword evidence="1" id="KW-1133">Transmembrane helix</keyword>
<dbReference type="OrthoDB" id="5429634at2759"/>
<organism evidence="2 3">
    <name type="scientific">Polyplosphaeria fusca</name>
    <dbReference type="NCBI Taxonomy" id="682080"/>
    <lineage>
        <taxon>Eukaryota</taxon>
        <taxon>Fungi</taxon>
        <taxon>Dikarya</taxon>
        <taxon>Ascomycota</taxon>
        <taxon>Pezizomycotina</taxon>
        <taxon>Dothideomycetes</taxon>
        <taxon>Pleosporomycetidae</taxon>
        <taxon>Pleosporales</taxon>
        <taxon>Tetraplosphaeriaceae</taxon>
        <taxon>Polyplosphaeria</taxon>
    </lineage>
</organism>
<comment type="caution">
    <text evidence="2">The sequence shown here is derived from an EMBL/GenBank/DDBJ whole genome shotgun (WGS) entry which is preliminary data.</text>
</comment>
<reference evidence="2" key="1">
    <citation type="journal article" date="2020" name="Stud. Mycol.">
        <title>101 Dothideomycetes genomes: a test case for predicting lifestyles and emergence of pathogens.</title>
        <authorList>
            <person name="Haridas S."/>
            <person name="Albert R."/>
            <person name="Binder M."/>
            <person name="Bloem J."/>
            <person name="Labutti K."/>
            <person name="Salamov A."/>
            <person name="Andreopoulos B."/>
            <person name="Baker S."/>
            <person name="Barry K."/>
            <person name="Bills G."/>
            <person name="Bluhm B."/>
            <person name="Cannon C."/>
            <person name="Castanera R."/>
            <person name="Culley D."/>
            <person name="Daum C."/>
            <person name="Ezra D."/>
            <person name="Gonzalez J."/>
            <person name="Henrissat B."/>
            <person name="Kuo A."/>
            <person name="Liang C."/>
            <person name="Lipzen A."/>
            <person name="Lutzoni F."/>
            <person name="Magnuson J."/>
            <person name="Mondo S."/>
            <person name="Nolan M."/>
            <person name="Ohm R."/>
            <person name="Pangilinan J."/>
            <person name="Park H.-J."/>
            <person name="Ramirez L."/>
            <person name="Alfaro M."/>
            <person name="Sun H."/>
            <person name="Tritt A."/>
            <person name="Yoshinaga Y."/>
            <person name="Zwiers L.-H."/>
            <person name="Turgeon B."/>
            <person name="Goodwin S."/>
            <person name="Spatafora J."/>
            <person name="Crous P."/>
            <person name="Grigoriev I."/>
        </authorList>
    </citation>
    <scope>NUCLEOTIDE SEQUENCE</scope>
    <source>
        <strain evidence="2">CBS 125425</strain>
    </source>
</reference>
<accession>A0A9P4QWA4</accession>
<evidence type="ECO:0000313" key="2">
    <source>
        <dbReference type="EMBL" id="KAF2732458.1"/>
    </source>
</evidence>
<protein>
    <submittedName>
        <fullName evidence="2">Uncharacterized protein</fullName>
    </submittedName>
</protein>
<name>A0A9P4QWA4_9PLEO</name>
<keyword evidence="1" id="KW-0812">Transmembrane</keyword>
<feature type="transmembrane region" description="Helical" evidence="1">
    <location>
        <begin position="116"/>
        <end position="138"/>
    </location>
</feature>
<evidence type="ECO:0000313" key="3">
    <source>
        <dbReference type="Proteomes" id="UP000799444"/>
    </source>
</evidence>
<feature type="transmembrane region" description="Helical" evidence="1">
    <location>
        <begin position="381"/>
        <end position="403"/>
    </location>
</feature>
<dbReference type="AlphaFoldDB" id="A0A9P4QWA4"/>
<feature type="transmembrane region" description="Helical" evidence="1">
    <location>
        <begin position="202"/>
        <end position="227"/>
    </location>
</feature>